<dbReference type="Gene3D" id="2.60.120.10">
    <property type="entry name" value="Jelly Rolls"/>
    <property type="match status" value="1"/>
</dbReference>
<dbReference type="AlphaFoldDB" id="N0E0N4"/>
<dbReference type="InterPro" id="IPR011051">
    <property type="entry name" value="RmlC_Cupin_sf"/>
</dbReference>
<dbReference type="SUPFAM" id="SSF51182">
    <property type="entry name" value="RmlC-like cupins"/>
    <property type="match status" value="1"/>
</dbReference>
<name>N0E0N4_9MICO</name>
<dbReference type="HOGENOM" id="CLU_2653269_0_0_11"/>
<dbReference type="InterPro" id="IPR014710">
    <property type="entry name" value="RmlC-like_jellyroll"/>
</dbReference>
<sequence length="76" mass="8437">MLWFPRRVPHAVANLSQEPCRCITVVTPSGIEYFFRGQRDYLTSVPAGHLPDPQRLAAVPGADLRRVVGPPLTARN</sequence>
<proteinExistence type="predicted"/>
<comment type="caution">
    <text evidence="1">The sequence shown here is derived from an EMBL/GenBank/DDBJ whole genome shotgun (WGS) entry which is preliminary data.</text>
</comment>
<accession>N0E0N4</accession>
<dbReference type="Proteomes" id="UP000013167">
    <property type="component" value="Unassembled WGS sequence"/>
</dbReference>
<evidence type="ECO:0000313" key="1">
    <source>
        <dbReference type="EMBL" id="CCH69215.1"/>
    </source>
</evidence>
<reference evidence="1 2" key="1">
    <citation type="journal article" date="2013" name="ISME J.">
        <title>A metabolic model for members of the genus Tetrasphaera involved in enhanced biological phosphorus removal.</title>
        <authorList>
            <person name="Kristiansen R."/>
            <person name="Nguyen H.T.T."/>
            <person name="Saunders A.M."/>
            <person name="Nielsen J.L."/>
            <person name="Wimmer R."/>
            <person name="Le V.Q."/>
            <person name="McIlroy S.J."/>
            <person name="Petrovski S."/>
            <person name="Seviour R.J."/>
            <person name="Calteau A."/>
            <person name="Nielsen K.L."/>
            <person name="Nielsen P.H."/>
        </authorList>
    </citation>
    <scope>NUCLEOTIDE SEQUENCE [LARGE SCALE GENOMIC DNA]</scope>
    <source>
        <strain evidence="1 2">Lp2</strain>
    </source>
</reference>
<organism evidence="1 2">
    <name type="scientific">Phycicoccus elongatus Lp2</name>
    <dbReference type="NCBI Taxonomy" id="1193181"/>
    <lineage>
        <taxon>Bacteria</taxon>
        <taxon>Bacillati</taxon>
        <taxon>Actinomycetota</taxon>
        <taxon>Actinomycetes</taxon>
        <taxon>Micrococcales</taxon>
        <taxon>Intrasporangiaceae</taxon>
        <taxon>Phycicoccus</taxon>
    </lineage>
</organism>
<evidence type="ECO:0000313" key="2">
    <source>
        <dbReference type="Proteomes" id="UP000013167"/>
    </source>
</evidence>
<dbReference type="STRING" id="1193181.BN10_140027"/>
<keyword evidence="2" id="KW-1185">Reference proteome</keyword>
<dbReference type="EMBL" id="CAIZ01000046">
    <property type="protein sequence ID" value="CCH69215.1"/>
    <property type="molecule type" value="Genomic_DNA"/>
</dbReference>
<protein>
    <recommendedName>
        <fullName evidence="3">Cupin 2 conserved barrel domain-containing protein</fullName>
    </recommendedName>
</protein>
<gene>
    <name evidence="1" type="ORF">BN10_140027</name>
</gene>
<evidence type="ECO:0008006" key="3">
    <source>
        <dbReference type="Google" id="ProtNLM"/>
    </source>
</evidence>